<comment type="caution">
    <text evidence="7">The sequence shown here is derived from an EMBL/GenBank/DDBJ whole genome shotgun (WGS) entry which is preliminary data.</text>
</comment>
<organism evidence="7 8">
    <name type="scientific">Panicum virgatum</name>
    <name type="common">Blackwell switchgrass</name>
    <dbReference type="NCBI Taxonomy" id="38727"/>
    <lineage>
        <taxon>Eukaryota</taxon>
        <taxon>Viridiplantae</taxon>
        <taxon>Streptophyta</taxon>
        <taxon>Embryophyta</taxon>
        <taxon>Tracheophyta</taxon>
        <taxon>Spermatophyta</taxon>
        <taxon>Magnoliopsida</taxon>
        <taxon>Liliopsida</taxon>
        <taxon>Poales</taxon>
        <taxon>Poaceae</taxon>
        <taxon>PACMAD clade</taxon>
        <taxon>Panicoideae</taxon>
        <taxon>Panicodae</taxon>
        <taxon>Paniceae</taxon>
        <taxon>Panicinae</taxon>
        <taxon>Panicum</taxon>
        <taxon>Panicum sect. Hiantes</taxon>
    </lineage>
</organism>
<dbReference type="PROSITE" id="PS51005">
    <property type="entry name" value="NAC"/>
    <property type="match status" value="1"/>
</dbReference>
<keyword evidence="3" id="KW-0804">Transcription</keyword>
<keyword evidence="2" id="KW-0238">DNA-binding</keyword>
<evidence type="ECO:0000256" key="4">
    <source>
        <dbReference type="ARBA" id="ARBA00023242"/>
    </source>
</evidence>
<dbReference type="Gene3D" id="2.170.150.80">
    <property type="entry name" value="NAC domain"/>
    <property type="match status" value="1"/>
</dbReference>
<gene>
    <name evidence="7" type="ORF">PVAP13_3KG122027</name>
</gene>
<accession>A0A8T0V157</accession>
<dbReference type="PANTHER" id="PTHR31744:SF220">
    <property type="entry name" value="LOW QUALITY PROTEIN: NAC DOMAIN-CONTAINING PROTEIN 90-LIKE"/>
    <property type="match status" value="1"/>
</dbReference>
<dbReference type="EMBL" id="CM029041">
    <property type="protein sequence ID" value="KAG2627206.1"/>
    <property type="molecule type" value="Genomic_DNA"/>
</dbReference>
<feature type="compositionally biased region" description="Acidic residues" evidence="5">
    <location>
        <begin position="294"/>
        <end position="307"/>
    </location>
</feature>
<keyword evidence="8" id="KW-1185">Reference proteome</keyword>
<proteinExistence type="predicted"/>
<dbReference type="GO" id="GO:0006355">
    <property type="term" value="P:regulation of DNA-templated transcription"/>
    <property type="evidence" value="ECO:0007669"/>
    <property type="project" value="InterPro"/>
</dbReference>
<evidence type="ECO:0000313" key="8">
    <source>
        <dbReference type="Proteomes" id="UP000823388"/>
    </source>
</evidence>
<dbReference type="InterPro" id="IPR003441">
    <property type="entry name" value="NAC-dom"/>
</dbReference>
<evidence type="ECO:0000256" key="3">
    <source>
        <dbReference type="ARBA" id="ARBA00023163"/>
    </source>
</evidence>
<keyword evidence="4" id="KW-0539">Nucleus</keyword>
<evidence type="ECO:0000313" key="7">
    <source>
        <dbReference type="EMBL" id="KAG2627206.1"/>
    </source>
</evidence>
<feature type="region of interest" description="Disordered" evidence="5">
    <location>
        <begin position="252"/>
        <end position="326"/>
    </location>
</feature>
<dbReference type="InterPro" id="IPR036093">
    <property type="entry name" value="NAC_dom_sf"/>
</dbReference>
<dbReference type="Pfam" id="PF02365">
    <property type="entry name" value="NAM"/>
    <property type="match status" value="1"/>
</dbReference>
<dbReference type="GO" id="GO:0003677">
    <property type="term" value="F:DNA binding"/>
    <property type="evidence" value="ECO:0007669"/>
    <property type="project" value="UniProtKB-KW"/>
</dbReference>
<evidence type="ECO:0000256" key="5">
    <source>
        <dbReference type="SAM" id="MobiDB-lite"/>
    </source>
</evidence>
<dbReference type="AlphaFoldDB" id="A0A8T0V157"/>
<evidence type="ECO:0000256" key="1">
    <source>
        <dbReference type="ARBA" id="ARBA00023015"/>
    </source>
</evidence>
<feature type="domain" description="NAC" evidence="6">
    <location>
        <begin position="82"/>
        <end position="246"/>
    </location>
</feature>
<dbReference type="SUPFAM" id="SSF101941">
    <property type="entry name" value="NAC domain"/>
    <property type="match status" value="1"/>
</dbReference>
<keyword evidence="1" id="KW-0805">Transcription regulation</keyword>
<dbReference type="PANTHER" id="PTHR31744">
    <property type="entry name" value="PROTEIN CUP-SHAPED COTYLEDON 2-RELATED"/>
    <property type="match status" value="1"/>
</dbReference>
<dbReference type="Proteomes" id="UP000823388">
    <property type="component" value="Chromosome 3K"/>
</dbReference>
<sequence length="340" mass="37266">MQPPLSVFQSTRGKILRNQARSVRSIAMSTLANDNAHPACAVLYNPDATYLRVLTQFLESPEPPRPPRRAKRDHSAMADDELAPGFRFYPTEEELVCFYLRNKLDGVRQGDIERVIPVADVCALDPWQLPEAHRDAFSGGVEPWFYFCPRQEREARGGRPSRTTPSGYWKAAGTPGLVYAADGRPIGTKKTMVFYRGRPPAGAKTKWKLNEYKALEVQDEDAAGVPAPSHALQTRSEFTVCRLYTKSGCPRQFDRRPGTAAAAAAGGGSENPTAAAASASGEEMGRKRKRAAPSDDDTPSSDGDGDGDGSTQQLLGQRGTDEGLNDDMAYWLEILDNDWL</sequence>
<evidence type="ECO:0000259" key="6">
    <source>
        <dbReference type="PROSITE" id="PS51005"/>
    </source>
</evidence>
<protein>
    <recommendedName>
        <fullName evidence="6">NAC domain-containing protein</fullName>
    </recommendedName>
</protein>
<evidence type="ECO:0000256" key="2">
    <source>
        <dbReference type="ARBA" id="ARBA00023125"/>
    </source>
</evidence>
<reference evidence="7" key="1">
    <citation type="submission" date="2020-05" db="EMBL/GenBank/DDBJ databases">
        <title>WGS assembly of Panicum virgatum.</title>
        <authorList>
            <person name="Lovell J.T."/>
            <person name="Jenkins J."/>
            <person name="Shu S."/>
            <person name="Juenger T.E."/>
            <person name="Schmutz J."/>
        </authorList>
    </citation>
    <scope>NUCLEOTIDE SEQUENCE</scope>
    <source>
        <strain evidence="7">AP13</strain>
    </source>
</reference>
<name>A0A8T0V157_PANVG</name>